<dbReference type="AlphaFoldDB" id="A0A6N8FI06"/>
<dbReference type="Gene3D" id="1.25.40.10">
    <property type="entry name" value="Tetratricopeptide repeat domain"/>
    <property type="match status" value="1"/>
</dbReference>
<dbReference type="Proteomes" id="UP000469125">
    <property type="component" value="Unassembled WGS sequence"/>
</dbReference>
<dbReference type="InterPro" id="IPR011990">
    <property type="entry name" value="TPR-like_helical_dom_sf"/>
</dbReference>
<dbReference type="SUPFAM" id="SSF116965">
    <property type="entry name" value="Hypothetical protein MPN330"/>
    <property type="match status" value="1"/>
</dbReference>
<dbReference type="SUPFAM" id="SSF48452">
    <property type="entry name" value="TPR-like"/>
    <property type="match status" value="1"/>
</dbReference>
<sequence length="326" mass="38828">MESENEKIILFPKWRKALEEESLEALKAKRYEEALSKLNQLISFQIHNHEIIIGKLICLMELGRHQEAQELCEEVMSVKDEDYYHYVHIYLTILFQTNQYSLLMDQVDYELETQDIPYMIREQFKQLYDVSSKMIKDAKNEETTEYLLELQEAVEQQDHLKQWRLIESLRKFKSNPDRKVIQLLKNEHVHPVIKTAIFLWLQDNEISEIVDVQKLGFQLHVNPSDMVDLQSHTTIKQTMVLINELEQKNPSLYQLLTQLLNRYAYVRYPLLPTSEDVTDLAEALLYIGEEMLNIHNGNREELTDKQKYYINEIQVCEQLYLSIIED</sequence>
<gene>
    <name evidence="1" type="ORF">GMD78_00845</name>
</gene>
<reference evidence="1 2" key="1">
    <citation type="submission" date="2019-11" db="EMBL/GenBank/DDBJ databases">
        <authorList>
            <person name="Li X."/>
        </authorList>
    </citation>
    <scope>NUCLEOTIDE SEQUENCE [LARGE SCALE GENOMIC DNA]</scope>
    <source>
        <strain evidence="1 2">L9</strain>
    </source>
</reference>
<evidence type="ECO:0000313" key="2">
    <source>
        <dbReference type="Proteomes" id="UP000469125"/>
    </source>
</evidence>
<comment type="caution">
    <text evidence="1">The sequence shown here is derived from an EMBL/GenBank/DDBJ whole genome shotgun (WGS) entry which is preliminary data.</text>
</comment>
<accession>A0A6N8FI06</accession>
<evidence type="ECO:0000313" key="1">
    <source>
        <dbReference type="EMBL" id="MUK86948.1"/>
    </source>
</evidence>
<organism evidence="1 2">
    <name type="scientific">Ornithinibacillus caprae</name>
    <dbReference type="NCBI Taxonomy" id="2678566"/>
    <lineage>
        <taxon>Bacteria</taxon>
        <taxon>Bacillati</taxon>
        <taxon>Bacillota</taxon>
        <taxon>Bacilli</taxon>
        <taxon>Bacillales</taxon>
        <taxon>Bacillaceae</taxon>
        <taxon>Ornithinibacillus</taxon>
    </lineage>
</organism>
<keyword evidence="2" id="KW-1185">Reference proteome</keyword>
<dbReference type="EMBL" id="WOCA01000001">
    <property type="protein sequence ID" value="MUK86948.1"/>
    <property type="molecule type" value="Genomic_DNA"/>
</dbReference>
<dbReference type="RefSeq" id="WP_155666211.1">
    <property type="nucleotide sequence ID" value="NZ_WOCA01000001.1"/>
</dbReference>
<protein>
    <submittedName>
        <fullName evidence="1">Tetratricopeptide repeat protein</fullName>
    </submittedName>
</protein>
<proteinExistence type="predicted"/>
<name>A0A6N8FI06_9BACI</name>